<name>A0A5B0RKM9_PUCGR</name>
<gene>
    <name evidence="1" type="ORF">PGTUg99_023820</name>
</gene>
<dbReference type="EMBL" id="VDEP01000175">
    <property type="protein sequence ID" value="KAA1125812.1"/>
    <property type="molecule type" value="Genomic_DNA"/>
</dbReference>
<organism evidence="1 2">
    <name type="scientific">Puccinia graminis f. sp. tritici</name>
    <dbReference type="NCBI Taxonomy" id="56615"/>
    <lineage>
        <taxon>Eukaryota</taxon>
        <taxon>Fungi</taxon>
        <taxon>Dikarya</taxon>
        <taxon>Basidiomycota</taxon>
        <taxon>Pucciniomycotina</taxon>
        <taxon>Pucciniomycetes</taxon>
        <taxon>Pucciniales</taxon>
        <taxon>Pucciniaceae</taxon>
        <taxon>Puccinia</taxon>
    </lineage>
</organism>
<sequence>MKDDKLDKIIVNFALSEDCTSSPYLVLDALHTWLTHKGSKKEADHGTALVSSSNPPGKFPFKIIHYCANGDHNPEVTNHQESRCFEKYPHLRPGGSSSNKKNASASFAHASVFVSFVSKHSDRDVVIDSAASHHMLRDRSFFTSFVEEKVVSHRVHVTVPFMYQVTATPVLMYISTYP</sequence>
<evidence type="ECO:0000313" key="1">
    <source>
        <dbReference type="EMBL" id="KAA1125812.1"/>
    </source>
</evidence>
<accession>A0A5B0RKM9</accession>
<evidence type="ECO:0000313" key="2">
    <source>
        <dbReference type="Proteomes" id="UP000325313"/>
    </source>
</evidence>
<reference evidence="1 2" key="1">
    <citation type="submission" date="2019-05" db="EMBL/GenBank/DDBJ databases">
        <title>Emergence of the Ug99 lineage of the wheat stem rust pathogen through somatic hybridization.</title>
        <authorList>
            <person name="Li F."/>
            <person name="Upadhyaya N.M."/>
            <person name="Sperschneider J."/>
            <person name="Matny O."/>
            <person name="Nguyen-Phuc H."/>
            <person name="Mago R."/>
            <person name="Raley C."/>
            <person name="Miller M.E."/>
            <person name="Silverstein K.A.T."/>
            <person name="Henningsen E."/>
            <person name="Hirsch C.D."/>
            <person name="Visser B."/>
            <person name="Pretorius Z.A."/>
            <person name="Steffenson B.J."/>
            <person name="Schwessinger B."/>
            <person name="Dodds P.N."/>
            <person name="Figueroa M."/>
        </authorList>
    </citation>
    <scope>NUCLEOTIDE SEQUENCE [LARGE SCALE GENOMIC DNA]</scope>
    <source>
        <strain evidence="1 2">Ug99</strain>
    </source>
</reference>
<comment type="caution">
    <text evidence="1">The sequence shown here is derived from an EMBL/GenBank/DDBJ whole genome shotgun (WGS) entry which is preliminary data.</text>
</comment>
<protein>
    <submittedName>
        <fullName evidence="1">Uncharacterized protein</fullName>
    </submittedName>
</protein>
<dbReference type="AlphaFoldDB" id="A0A5B0RKM9"/>
<dbReference type="Proteomes" id="UP000325313">
    <property type="component" value="Unassembled WGS sequence"/>
</dbReference>
<proteinExistence type="predicted"/>